<dbReference type="InterPro" id="IPR029021">
    <property type="entry name" value="Prot-tyrosine_phosphatase-like"/>
</dbReference>
<dbReference type="PROSITE" id="PS00383">
    <property type="entry name" value="TYR_PHOSPHATASE_1"/>
    <property type="match status" value="1"/>
</dbReference>
<dbReference type="GO" id="GO:0008962">
    <property type="term" value="F:phosphatidylglycerophosphatase activity"/>
    <property type="evidence" value="ECO:0007669"/>
    <property type="project" value="UniProtKB-EC"/>
</dbReference>
<dbReference type="Pfam" id="PF00782">
    <property type="entry name" value="DSPc"/>
    <property type="match status" value="1"/>
</dbReference>
<comment type="similarity">
    <text evidence="2">Belongs to the protein-tyrosine phosphatase family. Non-receptor class dual specificity subfamily.</text>
</comment>
<keyword evidence="7" id="KW-0594">Phospholipid biosynthesis</keyword>
<keyword evidence="6" id="KW-0443">Lipid metabolism</keyword>
<evidence type="ECO:0000256" key="4">
    <source>
        <dbReference type="ARBA" id="ARBA00022801"/>
    </source>
</evidence>
<protein>
    <recommendedName>
        <fullName evidence="10">phosphatidylglycerophosphatase</fullName>
        <ecNumber evidence="10">3.1.3.27</ecNumber>
    </recommendedName>
</protein>
<name>A0A699IRT7_TANCI</name>
<dbReference type="GO" id="GO:0048364">
    <property type="term" value="P:root development"/>
    <property type="evidence" value="ECO:0007669"/>
    <property type="project" value="UniProtKB-ARBA"/>
</dbReference>
<dbReference type="CDD" id="cd14524">
    <property type="entry name" value="PTPMT1"/>
    <property type="match status" value="1"/>
</dbReference>
<evidence type="ECO:0000256" key="1">
    <source>
        <dbReference type="ARBA" id="ARBA00005189"/>
    </source>
</evidence>
<feature type="domain" description="Tyrosine specific protein phosphatases" evidence="14">
    <location>
        <begin position="237"/>
        <end position="305"/>
    </location>
</feature>
<comment type="pathway">
    <text evidence="9">Phospholipid metabolism; phosphatidylglycerol biosynthesis; phosphatidylglycerol from CDP-diacylglycerol: step 2/2.</text>
</comment>
<dbReference type="EC" id="3.1.3.27" evidence="10"/>
<accession>A0A699IRT7</accession>
<evidence type="ECO:0000256" key="5">
    <source>
        <dbReference type="ARBA" id="ARBA00022912"/>
    </source>
</evidence>
<keyword evidence="3" id="KW-0444">Lipid biosynthesis</keyword>
<comment type="caution">
    <text evidence="15">The sequence shown here is derived from an EMBL/GenBank/DDBJ whole genome shotgun (WGS) entry which is preliminary data.</text>
</comment>
<dbReference type="InterPro" id="IPR020422">
    <property type="entry name" value="TYR_PHOSPHATASE_DUAL_dom"/>
</dbReference>
<dbReference type="GO" id="GO:0004721">
    <property type="term" value="F:phosphoprotein phosphatase activity"/>
    <property type="evidence" value="ECO:0007669"/>
    <property type="project" value="UniProtKB-KW"/>
</dbReference>
<keyword evidence="8" id="KW-1208">Phospholipid metabolism</keyword>
<dbReference type="InterPro" id="IPR016130">
    <property type="entry name" value="Tyr_Pase_AS"/>
</dbReference>
<dbReference type="SMART" id="SM00195">
    <property type="entry name" value="DSPc"/>
    <property type="match status" value="1"/>
</dbReference>
<evidence type="ECO:0000256" key="6">
    <source>
        <dbReference type="ARBA" id="ARBA00023098"/>
    </source>
</evidence>
<evidence type="ECO:0000256" key="2">
    <source>
        <dbReference type="ARBA" id="ARBA00008601"/>
    </source>
</evidence>
<sequence>MIFAKKEAHVNFLTDFSDGRSTLRPADILVFGWVEGKHACVDLTEVSPLVGLSSKGFTAGQVALKVASCKVTKHKKACIENQHVFIPFVFDTFGCTGDGGAAQPNLTDDSDIVVSNDRTVETDYNKKQMMIVSSVDAKRVLVGAGARILFYPTLLYNVCRNKIQSEFRWWDQVDQFVLLGAVPFPKDVPRLKELDVGGVITLNEPYETLVPTSLYRAYGIDNLVIPTRDYLFAPSFVDIDRAVNFIHRNATRGKTTYVHCKAGRGRSTTIVLCYLVEYKNMTPVSALEYVRSRRPRVLLAPSQWKAVQEYKHWRSVSKTPASSGDVVLITKADLEGYHSPSSKGKELAIVPRVARTSPMIAKLSCLFASLKVSSASSPVGLKLTETPAC</sequence>
<dbReference type="InterPro" id="IPR000387">
    <property type="entry name" value="Tyr_Pase_dom"/>
</dbReference>
<proteinExistence type="inferred from homology"/>
<evidence type="ECO:0000259" key="14">
    <source>
        <dbReference type="PROSITE" id="PS50056"/>
    </source>
</evidence>
<keyword evidence="4" id="KW-0378">Hydrolase</keyword>
<dbReference type="GO" id="GO:0008654">
    <property type="term" value="P:phospholipid biosynthetic process"/>
    <property type="evidence" value="ECO:0007669"/>
    <property type="project" value="UniProtKB-KW"/>
</dbReference>
<dbReference type="SUPFAM" id="SSF52799">
    <property type="entry name" value="(Phosphotyrosine protein) phosphatases II"/>
    <property type="match status" value="1"/>
</dbReference>
<comment type="function">
    <text evidence="12">Exhibits phosphatidylglycerophosphate phosphatase activity. Involved in root growth and columella cells organization. May possess protein phosphatase activity.</text>
</comment>
<evidence type="ECO:0000256" key="12">
    <source>
        <dbReference type="ARBA" id="ARBA00053902"/>
    </source>
</evidence>
<evidence type="ECO:0000259" key="13">
    <source>
        <dbReference type="PROSITE" id="PS50054"/>
    </source>
</evidence>
<dbReference type="PROSITE" id="PS50054">
    <property type="entry name" value="TYR_PHOSPHATASE_DUAL"/>
    <property type="match status" value="1"/>
</dbReference>
<dbReference type="AlphaFoldDB" id="A0A699IRT7"/>
<dbReference type="EMBL" id="BKCJ010329146">
    <property type="protein sequence ID" value="GEZ82861.1"/>
    <property type="molecule type" value="Genomic_DNA"/>
</dbReference>
<gene>
    <name evidence="15" type="ORF">Tci_554834</name>
</gene>
<evidence type="ECO:0000313" key="15">
    <source>
        <dbReference type="EMBL" id="GEZ82861.1"/>
    </source>
</evidence>
<evidence type="ECO:0000256" key="10">
    <source>
        <dbReference type="ARBA" id="ARBA00024224"/>
    </source>
</evidence>
<dbReference type="FunFam" id="3.90.190.10:FF:000051">
    <property type="entry name" value="Dual specificity phosphatase domain protein"/>
    <property type="match status" value="1"/>
</dbReference>
<dbReference type="Gene3D" id="3.90.190.10">
    <property type="entry name" value="Protein tyrosine phosphatase superfamily"/>
    <property type="match status" value="1"/>
</dbReference>
<evidence type="ECO:0000256" key="7">
    <source>
        <dbReference type="ARBA" id="ARBA00023209"/>
    </source>
</evidence>
<evidence type="ECO:0000256" key="9">
    <source>
        <dbReference type="ARBA" id="ARBA00024192"/>
    </source>
</evidence>
<comment type="pathway">
    <text evidence="1">Lipid metabolism.</text>
</comment>
<dbReference type="InterPro" id="IPR044596">
    <property type="entry name" value="PTPMT1-like"/>
</dbReference>
<dbReference type="InterPro" id="IPR000340">
    <property type="entry name" value="Dual-sp_phosphatase_cat-dom"/>
</dbReference>
<organism evidence="15">
    <name type="scientific">Tanacetum cinerariifolium</name>
    <name type="common">Dalmatian daisy</name>
    <name type="synonym">Chrysanthemum cinerariifolium</name>
    <dbReference type="NCBI Taxonomy" id="118510"/>
    <lineage>
        <taxon>Eukaryota</taxon>
        <taxon>Viridiplantae</taxon>
        <taxon>Streptophyta</taxon>
        <taxon>Embryophyta</taxon>
        <taxon>Tracheophyta</taxon>
        <taxon>Spermatophyta</taxon>
        <taxon>Magnoliopsida</taxon>
        <taxon>eudicotyledons</taxon>
        <taxon>Gunneridae</taxon>
        <taxon>Pentapetalae</taxon>
        <taxon>asterids</taxon>
        <taxon>campanulids</taxon>
        <taxon>Asterales</taxon>
        <taxon>Asteraceae</taxon>
        <taxon>Asteroideae</taxon>
        <taxon>Anthemideae</taxon>
        <taxon>Anthemidinae</taxon>
        <taxon>Tanacetum</taxon>
    </lineage>
</organism>
<evidence type="ECO:0000256" key="11">
    <source>
        <dbReference type="ARBA" id="ARBA00050944"/>
    </source>
</evidence>
<reference evidence="15" key="1">
    <citation type="journal article" date="2019" name="Sci. Rep.">
        <title>Draft genome of Tanacetum cinerariifolium, the natural source of mosquito coil.</title>
        <authorList>
            <person name="Yamashiro T."/>
            <person name="Shiraishi A."/>
            <person name="Satake H."/>
            <person name="Nakayama K."/>
        </authorList>
    </citation>
    <scope>NUCLEOTIDE SEQUENCE</scope>
</reference>
<feature type="domain" description="Tyrosine-protein phosphatase" evidence="13">
    <location>
        <begin position="169"/>
        <end position="316"/>
    </location>
</feature>
<comment type="catalytic activity">
    <reaction evidence="11">
        <text>a 1,2-diacyl-sn-glycero-3-phospho-(1'-sn-glycero-3'-phosphate) + H2O = a 1,2-diacyl-sn-glycero-3-phospho-(1'-sn-glycerol) + phosphate</text>
        <dbReference type="Rhea" id="RHEA:33751"/>
        <dbReference type="ChEBI" id="CHEBI:15377"/>
        <dbReference type="ChEBI" id="CHEBI:43474"/>
        <dbReference type="ChEBI" id="CHEBI:60110"/>
        <dbReference type="ChEBI" id="CHEBI:64716"/>
        <dbReference type="EC" id="3.1.3.27"/>
    </reaction>
    <physiologicalReaction direction="left-to-right" evidence="11">
        <dbReference type="Rhea" id="RHEA:33752"/>
    </physiologicalReaction>
</comment>
<dbReference type="PROSITE" id="PS50056">
    <property type="entry name" value="TYR_PHOSPHATASE_2"/>
    <property type="match status" value="1"/>
</dbReference>
<dbReference type="PANTHER" id="PTHR46274">
    <property type="entry name" value="PHOSPHATIDYLINOSITOL PHOSPHATASE"/>
    <property type="match status" value="1"/>
</dbReference>
<evidence type="ECO:0000256" key="3">
    <source>
        <dbReference type="ARBA" id="ARBA00022516"/>
    </source>
</evidence>
<evidence type="ECO:0000256" key="8">
    <source>
        <dbReference type="ARBA" id="ARBA00023264"/>
    </source>
</evidence>
<dbReference type="PANTHER" id="PTHR46274:SF6">
    <property type="entry name" value="TYR_PHOSPHATASE_2 DOMAIN-CONTAINING PROTEIN"/>
    <property type="match status" value="1"/>
</dbReference>
<keyword evidence="5" id="KW-0904">Protein phosphatase</keyword>